<dbReference type="Pfam" id="PF22936">
    <property type="entry name" value="Pol_BBD"/>
    <property type="match status" value="1"/>
</dbReference>
<evidence type="ECO:0000313" key="11">
    <source>
        <dbReference type="EMBL" id="KAG6385661.1"/>
    </source>
</evidence>
<dbReference type="PRINTS" id="PR00081">
    <property type="entry name" value="GDHRDH"/>
</dbReference>
<dbReference type="AlphaFoldDB" id="A0A8X8YYS7"/>
<evidence type="ECO:0000256" key="2">
    <source>
        <dbReference type="ARBA" id="ARBA00023002"/>
    </source>
</evidence>
<comment type="catalytic activity">
    <reaction evidence="4">
        <text>a (2E,4E)-dienoyl-CoA + NADPH + H(+) = a 4,5-saturated-(3E)-enoyl-CoA + NADP(+)</text>
        <dbReference type="Rhea" id="RHEA:45912"/>
        <dbReference type="ChEBI" id="CHEBI:15378"/>
        <dbReference type="ChEBI" id="CHEBI:57783"/>
        <dbReference type="ChEBI" id="CHEBI:58349"/>
        <dbReference type="ChEBI" id="CHEBI:85101"/>
        <dbReference type="ChEBI" id="CHEBI:85493"/>
        <dbReference type="EC" id="1.3.1.124"/>
    </reaction>
</comment>
<dbReference type="InterPro" id="IPR002347">
    <property type="entry name" value="SDR_fam"/>
</dbReference>
<evidence type="ECO:0000313" key="12">
    <source>
        <dbReference type="Proteomes" id="UP000298416"/>
    </source>
</evidence>
<evidence type="ECO:0000256" key="3">
    <source>
        <dbReference type="ARBA" id="ARBA00023027"/>
    </source>
</evidence>
<reference evidence="11" key="2">
    <citation type="submission" date="2020-08" db="EMBL/GenBank/DDBJ databases">
        <title>Plant Genome Project.</title>
        <authorList>
            <person name="Zhang R.-G."/>
        </authorList>
    </citation>
    <scope>NUCLEOTIDE SEQUENCE</scope>
    <source>
        <strain evidence="11">Huo1</strain>
        <tissue evidence="11">Leaf</tissue>
    </source>
</reference>
<dbReference type="GO" id="GO:0047500">
    <property type="term" value="F:(+)-borneol dehydrogenase activity"/>
    <property type="evidence" value="ECO:0007669"/>
    <property type="project" value="UniProtKB-EC"/>
</dbReference>
<dbReference type="GO" id="GO:0003676">
    <property type="term" value="F:nucleic acid binding"/>
    <property type="evidence" value="ECO:0007669"/>
    <property type="project" value="InterPro"/>
</dbReference>
<dbReference type="Pfam" id="PF13561">
    <property type="entry name" value="adh_short_C2"/>
    <property type="match status" value="1"/>
</dbReference>
<keyword evidence="8" id="KW-0862">Zinc</keyword>
<feature type="compositionally biased region" description="Polar residues" evidence="9">
    <location>
        <begin position="174"/>
        <end position="184"/>
    </location>
</feature>
<dbReference type="PANTHER" id="PTHR43296">
    <property type="entry name" value="PEROXISOMAL 2,4-DIENOYL-COA REDUCTASE"/>
    <property type="match status" value="1"/>
</dbReference>
<dbReference type="GO" id="GO:0008670">
    <property type="term" value="F:2,4-dienoyl-CoA reductase (NADPH) activity"/>
    <property type="evidence" value="ECO:0007669"/>
    <property type="project" value="InterPro"/>
</dbReference>
<keyword evidence="1" id="KW-0521">NADP</keyword>
<keyword evidence="8" id="KW-0863">Zinc-finger</keyword>
<dbReference type="SMART" id="SM00343">
    <property type="entry name" value="ZnF_C2HC"/>
    <property type="match status" value="2"/>
</dbReference>
<evidence type="ECO:0000259" key="10">
    <source>
        <dbReference type="PROSITE" id="PS50158"/>
    </source>
</evidence>
<dbReference type="InterPro" id="IPR045017">
    <property type="entry name" value="DECR2-like"/>
</dbReference>
<dbReference type="Proteomes" id="UP000298416">
    <property type="component" value="Unassembled WGS sequence"/>
</dbReference>
<sequence length="1045" mass="115706">MQAFLEGADLWEAVEVDYEVPPLGDNPTVTQIKANKERVIRKAKARSSLYAAVTPIIFNRIMHLDSAMSIWEFLKKKYEGNKRIKAMKAMNLKRELERVQMKDGESIQEFADKLLETANKLDVLGTDLGDERLIEKLLSQEQRKMLRTGEATIEGVMRAKVKHGSNWKKKADTKMSNTDAAGSQSGKGGNEACKHCGKTGHPFFKCWRRPDVKCRKCGKMGHIERICKGNNSPQGEARAAAGEVEKFGCSNHMSGNQAIFTEIDNRVVDVTVRIGNEEFLEVKGKGNVLLEGTEGMKSLSDVYFVPKLDQNLLSVGQLVENGMSVTFENQRCVISSKERKSLFKIPMQNKVFAFDPAKRGYKAMTCVQGEQEELWHRRIGHFHCRGMEYMQRNGLAEDMPQLEGRMDDYLLARETCKEAISEVKLESGGKASAGALGYLWSNARKHLPISLHLKLGMVTSQRPDIQHDVSILSRFLHCANEEHLTTAKRVLRYLKGTQGYGVRFMEVQEMRLVSYVDSDWGGSAEDMKSTTSFCFSLGSRCFSWSTKKQEVVAQSTAEAEFVAATAAAKHVVWLSKLLYDLGMKENNSTILHVDNQAAIAISQNPVFHGKTKHFKLRFYYLREVQQDDEVKLSYCKTEDQIVDVFTKPLAVSRLGRLGSEQPPKKAPEPDQRCSLAGCISRIGWSTEEDLGEEETRVSISLSAVVAAPSLLNQPLSVEEVLRRILVGRFLFFLAQRRVFSDEGGVGEVFSVTIVYILTCFAKQREMESPFSGDIVKGKVALLTGGGSGIGLDMAIQLGKHGASVAIMGRRKDVIDAAVASLASLAIPAIGYAGDVRKQEDARRVVEETVRHFGKLDILVNAAAGNFLVVAEDLSPNGFKTVMDIDTLGTFTMCHEAFPYLKTSGGLILNISFHNSSSNWYQVHASAAKAAVDSVTRNLALEWGADYDIRVNGISPGPIADTVGLSKLDPQDVDVEATTPLYKLGSKWDVSMAALYLASNAGKYINGVIIQVDGGLFLSKPRHHPRESVKQLSLAREKKLVATSKL</sequence>
<evidence type="ECO:0000256" key="8">
    <source>
        <dbReference type="PROSITE-ProRule" id="PRU00047"/>
    </source>
</evidence>
<feature type="domain" description="CCHC-type" evidence="10">
    <location>
        <begin position="213"/>
        <end position="228"/>
    </location>
</feature>
<protein>
    <recommendedName>
        <fullName evidence="10">CCHC-type domain-containing protein</fullName>
    </recommendedName>
</protein>
<dbReference type="InterPro" id="IPR001878">
    <property type="entry name" value="Znf_CCHC"/>
</dbReference>
<dbReference type="Gene3D" id="4.10.60.10">
    <property type="entry name" value="Zinc finger, CCHC-type"/>
    <property type="match status" value="1"/>
</dbReference>
<keyword evidence="12" id="KW-1185">Reference proteome</keyword>
<dbReference type="GO" id="GO:0009062">
    <property type="term" value="P:fatty acid catabolic process"/>
    <property type="evidence" value="ECO:0007669"/>
    <property type="project" value="InterPro"/>
</dbReference>
<comment type="caution">
    <text evidence="11">The sequence shown here is derived from an EMBL/GenBank/DDBJ whole genome shotgun (WGS) entry which is preliminary data.</text>
</comment>
<dbReference type="InterPro" id="IPR036875">
    <property type="entry name" value="Znf_CCHC_sf"/>
</dbReference>
<evidence type="ECO:0000256" key="9">
    <source>
        <dbReference type="SAM" id="MobiDB-lite"/>
    </source>
</evidence>
<dbReference type="PANTHER" id="PTHR43296:SF2">
    <property type="entry name" value="PEROXISOMAL 2,4-DIENOYL-COA REDUCTASE [(3E)-ENOYL-COA-PRODUCING]"/>
    <property type="match status" value="1"/>
</dbReference>
<feature type="region of interest" description="Disordered" evidence="9">
    <location>
        <begin position="164"/>
        <end position="191"/>
    </location>
</feature>
<dbReference type="FunFam" id="3.40.50.720:FF:000084">
    <property type="entry name" value="Short-chain dehydrogenase reductase"/>
    <property type="match status" value="1"/>
</dbReference>
<proteinExistence type="predicted"/>
<evidence type="ECO:0000256" key="5">
    <source>
        <dbReference type="ARBA" id="ARBA00048340"/>
    </source>
</evidence>
<organism evidence="11">
    <name type="scientific">Salvia splendens</name>
    <name type="common">Scarlet sage</name>
    <dbReference type="NCBI Taxonomy" id="180675"/>
    <lineage>
        <taxon>Eukaryota</taxon>
        <taxon>Viridiplantae</taxon>
        <taxon>Streptophyta</taxon>
        <taxon>Embryophyta</taxon>
        <taxon>Tracheophyta</taxon>
        <taxon>Spermatophyta</taxon>
        <taxon>Magnoliopsida</taxon>
        <taxon>eudicotyledons</taxon>
        <taxon>Gunneridae</taxon>
        <taxon>Pentapetalae</taxon>
        <taxon>asterids</taxon>
        <taxon>lamiids</taxon>
        <taxon>Lamiales</taxon>
        <taxon>Lamiaceae</taxon>
        <taxon>Nepetoideae</taxon>
        <taxon>Mentheae</taxon>
        <taxon>Salviinae</taxon>
        <taxon>Salvia</taxon>
        <taxon>Salvia subgen. Calosphace</taxon>
        <taxon>core Calosphace</taxon>
    </lineage>
</organism>
<dbReference type="SUPFAM" id="SSF57756">
    <property type="entry name" value="Retrovirus zinc finger-like domains"/>
    <property type="match status" value="1"/>
</dbReference>
<dbReference type="GO" id="GO:0008270">
    <property type="term" value="F:zinc ion binding"/>
    <property type="evidence" value="ECO:0007669"/>
    <property type="project" value="UniProtKB-KW"/>
</dbReference>
<comment type="function">
    <text evidence="7">Involved in the biosynthesis of monoterpene natural products related to camphor. Catalayzes the oxidation of (+)-borneol to (+)-camphor. Shows absolute selectivity towards (+)-borneol. Catalyzes the oxidation of (+)-isoborneol to (-)-camphor. Shows absolute selectivity towards (+)-isoborneol.</text>
</comment>
<keyword evidence="2" id="KW-0560">Oxidoreductase</keyword>
<name>A0A8X8YYS7_SALSN</name>
<dbReference type="SUPFAM" id="SSF51735">
    <property type="entry name" value="NAD(P)-binding Rossmann-fold domains"/>
    <property type="match status" value="1"/>
</dbReference>
<evidence type="ECO:0000256" key="1">
    <source>
        <dbReference type="ARBA" id="ARBA00022857"/>
    </source>
</evidence>
<dbReference type="CDD" id="cd05369">
    <property type="entry name" value="TER_DECR_SDR_a"/>
    <property type="match status" value="1"/>
</dbReference>
<evidence type="ECO:0000256" key="7">
    <source>
        <dbReference type="ARBA" id="ARBA00059271"/>
    </source>
</evidence>
<dbReference type="InterPro" id="IPR036291">
    <property type="entry name" value="NAD(P)-bd_dom_sf"/>
</dbReference>
<gene>
    <name evidence="11" type="ORF">SASPL_154497</name>
</gene>
<dbReference type="Gene3D" id="3.40.50.720">
    <property type="entry name" value="NAD(P)-binding Rossmann-like Domain"/>
    <property type="match status" value="1"/>
</dbReference>
<evidence type="ECO:0000256" key="6">
    <source>
        <dbReference type="ARBA" id="ARBA00052851"/>
    </source>
</evidence>
<keyword evidence="3" id="KW-0520">NAD</keyword>
<comment type="catalytic activity">
    <reaction evidence="5">
        <text>a (2E,4Z)-dienoyl-CoA + NADPH + H(+) = a 4,5-saturated-(3E)-enoyl-CoA + NADP(+)</text>
        <dbReference type="Rhea" id="RHEA:61892"/>
        <dbReference type="ChEBI" id="CHEBI:15378"/>
        <dbReference type="ChEBI" id="CHEBI:57783"/>
        <dbReference type="ChEBI" id="CHEBI:58349"/>
        <dbReference type="ChEBI" id="CHEBI:85099"/>
        <dbReference type="ChEBI" id="CHEBI:85493"/>
        <dbReference type="EC" id="1.3.1.124"/>
    </reaction>
</comment>
<comment type="catalytic activity">
    <reaction evidence="6">
        <text>(1R,2S,4R)-borneol + NAD(+) = (1R,4R)-camphor + NADH + H(+)</text>
        <dbReference type="Rhea" id="RHEA:17329"/>
        <dbReference type="ChEBI" id="CHEBI:15378"/>
        <dbReference type="ChEBI" id="CHEBI:15393"/>
        <dbReference type="ChEBI" id="CHEBI:15396"/>
        <dbReference type="ChEBI" id="CHEBI:57540"/>
        <dbReference type="ChEBI" id="CHEBI:57945"/>
        <dbReference type="EC" id="1.1.1.198"/>
    </reaction>
    <physiologicalReaction direction="left-to-right" evidence="6">
        <dbReference type="Rhea" id="RHEA:17330"/>
    </physiologicalReaction>
</comment>
<accession>A0A8X8YYS7</accession>
<evidence type="ECO:0000256" key="4">
    <source>
        <dbReference type="ARBA" id="ARBA00048009"/>
    </source>
</evidence>
<dbReference type="GO" id="GO:0005777">
    <property type="term" value="C:peroxisome"/>
    <property type="evidence" value="ECO:0007669"/>
    <property type="project" value="TreeGrafter"/>
</dbReference>
<dbReference type="EMBL" id="PNBA02000022">
    <property type="protein sequence ID" value="KAG6385661.1"/>
    <property type="molecule type" value="Genomic_DNA"/>
</dbReference>
<dbReference type="InterPro" id="IPR054722">
    <property type="entry name" value="PolX-like_BBD"/>
</dbReference>
<dbReference type="PROSITE" id="PS50158">
    <property type="entry name" value="ZF_CCHC"/>
    <property type="match status" value="1"/>
</dbReference>
<dbReference type="CDD" id="cd09272">
    <property type="entry name" value="RNase_HI_RT_Ty1"/>
    <property type="match status" value="1"/>
</dbReference>
<reference evidence="11" key="1">
    <citation type="submission" date="2018-01" db="EMBL/GenBank/DDBJ databases">
        <authorList>
            <person name="Mao J.F."/>
        </authorList>
    </citation>
    <scope>NUCLEOTIDE SEQUENCE</scope>
    <source>
        <strain evidence="11">Huo1</strain>
        <tissue evidence="11">Leaf</tissue>
    </source>
</reference>
<dbReference type="Pfam" id="PF14223">
    <property type="entry name" value="Retrotran_gag_2"/>
    <property type="match status" value="1"/>
</dbReference>
<keyword evidence="8" id="KW-0479">Metal-binding</keyword>